<dbReference type="PANTHER" id="PTHR47894">
    <property type="entry name" value="HTH-TYPE TRANSCRIPTIONAL REGULATOR GADX"/>
    <property type="match status" value="1"/>
</dbReference>
<dbReference type="SMART" id="SM00342">
    <property type="entry name" value="HTH_ARAC"/>
    <property type="match status" value="1"/>
</dbReference>
<dbReference type="Pfam" id="PF12833">
    <property type="entry name" value="HTH_18"/>
    <property type="match status" value="1"/>
</dbReference>
<dbReference type="PROSITE" id="PS01124">
    <property type="entry name" value="HTH_ARAC_FAMILY_2"/>
    <property type="match status" value="1"/>
</dbReference>
<organism evidence="5 6">
    <name type="scientific">Paraburkholderia dinghuensis</name>
    <dbReference type="NCBI Taxonomy" id="2305225"/>
    <lineage>
        <taxon>Bacteria</taxon>
        <taxon>Pseudomonadati</taxon>
        <taxon>Pseudomonadota</taxon>
        <taxon>Betaproteobacteria</taxon>
        <taxon>Burkholderiales</taxon>
        <taxon>Burkholderiaceae</taxon>
        <taxon>Paraburkholderia</taxon>
    </lineage>
</organism>
<dbReference type="InterPro" id="IPR032687">
    <property type="entry name" value="AraC-type_N"/>
</dbReference>
<dbReference type="EMBL" id="RQIS01000007">
    <property type="protein sequence ID" value="RQH06565.1"/>
    <property type="molecule type" value="Genomic_DNA"/>
</dbReference>
<feature type="domain" description="HTH araC/xylS-type" evidence="4">
    <location>
        <begin position="240"/>
        <end position="338"/>
    </location>
</feature>
<dbReference type="InterPro" id="IPR009057">
    <property type="entry name" value="Homeodomain-like_sf"/>
</dbReference>
<reference evidence="5 6" key="1">
    <citation type="submission" date="2018-11" db="EMBL/GenBank/DDBJ databases">
        <title>Paraburkholderia sp. DHOA04, isolated from soil.</title>
        <authorList>
            <person name="Gao Z.-H."/>
            <person name="Qiu L.-H."/>
            <person name="Fu J.-C."/>
        </authorList>
    </citation>
    <scope>NUCLEOTIDE SEQUENCE [LARGE SCALE GENOMIC DNA]</scope>
    <source>
        <strain evidence="5 6">DHOA04</strain>
    </source>
</reference>
<accession>A0A3N6MX56</accession>
<evidence type="ECO:0000259" key="4">
    <source>
        <dbReference type="PROSITE" id="PS01124"/>
    </source>
</evidence>
<dbReference type="Proteomes" id="UP000272778">
    <property type="component" value="Unassembled WGS sequence"/>
</dbReference>
<proteinExistence type="predicted"/>
<dbReference type="GO" id="GO:0000976">
    <property type="term" value="F:transcription cis-regulatory region binding"/>
    <property type="evidence" value="ECO:0007669"/>
    <property type="project" value="TreeGrafter"/>
</dbReference>
<dbReference type="InterPro" id="IPR018062">
    <property type="entry name" value="HTH_AraC-typ_CS"/>
</dbReference>
<gene>
    <name evidence="5" type="ORF">D1Y85_11845</name>
</gene>
<keyword evidence="6" id="KW-1185">Reference proteome</keyword>
<keyword evidence="3" id="KW-0804">Transcription</keyword>
<dbReference type="OrthoDB" id="6506763at2"/>
<comment type="caution">
    <text evidence="5">The sequence shown here is derived from an EMBL/GenBank/DDBJ whole genome shotgun (WGS) entry which is preliminary data.</text>
</comment>
<keyword evidence="1" id="KW-0805">Transcription regulation</keyword>
<dbReference type="PROSITE" id="PS00041">
    <property type="entry name" value="HTH_ARAC_FAMILY_1"/>
    <property type="match status" value="1"/>
</dbReference>
<dbReference type="GO" id="GO:0003700">
    <property type="term" value="F:DNA-binding transcription factor activity"/>
    <property type="evidence" value="ECO:0007669"/>
    <property type="project" value="InterPro"/>
</dbReference>
<dbReference type="Pfam" id="PF12625">
    <property type="entry name" value="Arabinose_bd"/>
    <property type="match status" value="1"/>
</dbReference>
<name>A0A3N6MX56_9BURK</name>
<dbReference type="PANTHER" id="PTHR47894:SF4">
    <property type="entry name" value="HTH-TYPE TRANSCRIPTIONAL REGULATOR GADX"/>
    <property type="match status" value="1"/>
</dbReference>
<keyword evidence="2" id="KW-0238">DNA-binding</keyword>
<protein>
    <submittedName>
        <fullName evidence="5">AraC family transcriptional regulator</fullName>
    </submittedName>
</protein>
<evidence type="ECO:0000313" key="5">
    <source>
        <dbReference type="EMBL" id="RQH06565.1"/>
    </source>
</evidence>
<evidence type="ECO:0000256" key="3">
    <source>
        <dbReference type="ARBA" id="ARBA00023163"/>
    </source>
</evidence>
<dbReference type="Gene3D" id="1.10.10.60">
    <property type="entry name" value="Homeodomain-like"/>
    <property type="match status" value="1"/>
</dbReference>
<evidence type="ECO:0000313" key="6">
    <source>
        <dbReference type="Proteomes" id="UP000272778"/>
    </source>
</evidence>
<dbReference type="GO" id="GO:0005829">
    <property type="term" value="C:cytosol"/>
    <property type="evidence" value="ECO:0007669"/>
    <property type="project" value="TreeGrafter"/>
</dbReference>
<evidence type="ECO:0000256" key="2">
    <source>
        <dbReference type="ARBA" id="ARBA00023125"/>
    </source>
</evidence>
<dbReference type="InterPro" id="IPR018060">
    <property type="entry name" value="HTH_AraC"/>
</dbReference>
<sequence length="339" mass="37339">MFGDLRATPLPVTHSASLAGYAELARSVGLDANVMLRSAGLNRHVLSDPDASVGLEAACKLLEASAEACGVEDFGLRLAALRDLSNLGPIGLVAREETTAMQALDTVCRYLCLISPSLMVRIEHQDGLVAIRAYLLLRPSTRRRQAMELTVGVHYRIIAELLDTAWKPVQVCFTHRSPQDSRPHRKFFGIPVTFNAGFDGMVCRAADLGRPLPRGKRDATRFAVRYLDQVLAQQRPSSSATARQFIAAMLASGRCTAWQLAEHLGVDRRTVHRHLINEGESFRGLLQSTRMELAERLVADSDLPLSEVGTLLGFAVPSAFSSWFTRTFGSSPSQWRRNR</sequence>
<dbReference type="SUPFAM" id="SSF46689">
    <property type="entry name" value="Homeodomain-like"/>
    <property type="match status" value="1"/>
</dbReference>
<dbReference type="AlphaFoldDB" id="A0A3N6MX56"/>
<evidence type="ECO:0000256" key="1">
    <source>
        <dbReference type="ARBA" id="ARBA00023015"/>
    </source>
</evidence>
<dbReference type="RefSeq" id="WP_124151242.1">
    <property type="nucleotide sequence ID" value="NZ_RQIS01000007.1"/>
</dbReference>